<feature type="chain" id="PRO_5032820884" evidence="1">
    <location>
        <begin position="28"/>
        <end position="193"/>
    </location>
</feature>
<accession>A0A839U7T4</accession>
<keyword evidence="1" id="KW-0732">Signal</keyword>
<dbReference type="AlphaFoldDB" id="A0A839U7T4"/>
<evidence type="ECO:0000313" key="2">
    <source>
        <dbReference type="EMBL" id="MBB3145042.1"/>
    </source>
</evidence>
<organism evidence="2 3">
    <name type="scientific">Phyllobacterium trifolii</name>
    <dbReference type="NCBI Taxonomy" id="300193"/>
    <lineage>
        <taxon>Bacteria</taxon>
        <taxon>Pseudomonadati</taxon>
        <taxon>Pseudomonadota</taxon>
        <taxon>Alphaproteobacteria</taxon>
        <taxon>Hyphomicrobiales</taxon>
        <taxon>Phyllobacteriaceae</taxon>
        <taxon>Phyllobacterium</taxon>
    </lineage>
</organism>
<feature type="signal peptide" evidence="1">
    <location>
        <begin position="1"/>
        <end position="27"/>
    </location>
</feature>
<comment type="caution">
    <text evidence="2">The sequence shown here is derived from an EMBL/GenBank/DDBJ whole genome shotgun (WGS) entry which is preliminary data.</text>
</comment>
<reference evidence="2 3" key="1">
    <citation type="submission" date="2020-08" db="EMBL/GenBank/DDBJ databases">
        <title>Genomic Encyclopedia of Type Strains, Phase III (KMG-III): the genomes of soil and plant-associated and newly described type strains.</title>
        <authorList>
            <person name="Whitman W."/>
        </authorList>
    </citation>
    <scope>NUCLEOTIDE SEQUENCE [LARGE SCALE GENOMIC DNA]</scope>
    <source>
        <strain evidence="2 3">CECT 7015</strain>
    </source>
</reference>
<protein>
    <submittedName>
        <fullName evidence="2">Invasion protein IalB</fullName>
    </submittedName>
</protein>
<dbReference type="InterPro" id="IPR010642">
    <property type="entry name" value="Invasion_prot_B"/>
</dbReference>
<dbReference type="EMBL" id="JACHXN010000003">
    <property type="protein sequence ID" value="MBB3145042.1"/>
    <property type="molecule type" value="Genomic_DNA"/>
</dbReference>
<dbReference type="Proteomes" id="UP000554520">
    <property type="component" value="Unassembled WGS sequence"/>
</dbReference>
<gene>
    <name evidence="2" type="ORF">FHS21_001443</name>
</gene>
<evidence type="ECO:0000313" key="3">
    <source>
        <dbReference type="Proteomes" id="UP000554520"/>
    </source>
</evidence>
<name>A0A839U7T4_9HYPH</name>
<keyword evidence="3" id="KW-1185">Reference proteome</keyword>
<dbReference type="RefSeq" id="WP_112527577.1">
    <property type="nucleotide sequence ID" value="NZ_JACHXN010000003.1"/>
</dbReference>
<proteinExistence type="predicted"/>
<dbReference type="Gene3D" id="2.60.40.1880">
    <property type="entry name" value="Invasion associated locus B (IalB) protein"/>
    <property type="match status" value="1"/>
</dbReference>
<dbReference type="InterPro" id="IPR038696">
    <property type="entry name" value="IalB_sf"/>
</dbReference>
<evidence type="ECO:0000256" key="1">
    <source>
        <dbReference type="SAM" id="SignalP"/>
    </source>
</evidence>
<sequence>MIRQAMKRPIFLACLLLSGLPCPPAAGQEFSNSGYSIKPSEVSVPQGAELGRYRRTIQPFENWELRCDENLKAKKKICNITQTILDGEGRFVFSWSLAATEGGKPMMILRTRPGLGPEKPISLTFPARKEPVMIATNACDANVCVTYLPVGPVLREQIAKEANVQVFYKDTAEVPLVFEAPLKGLSAALAAIK</sequence>
<dbReference type="Pfam" id="PF06776">
    <property type="entry name" value="IalB"/>
    <property type="match status" value="1"/>
</dbReference>